<dbReference type="PANTHER" id="PTHR31465">
    <property type="entry name" value="PROTEIN RTA1-RELATED"/>
    <property type="match status" value="1"/>
</dbReference>
<evidence type="ECO:0000256" key="4">
    <source>
        <dbReference type="ARBA" id="ARBA00023136"/>
    </source>
</evidence>
<organism evidence="7 8">
    <name type="scientific">Clonostachys byssicola</name>
    <dbReference type="NCBI Taxonomy" id="160290"/>
    <lineage>
        <taxon>Eukaryota</taxon>
        <taxon>Fungi</taxon>
        <taxon>Dikarya</taxon>
        <taxon>Ascomycota</taxon>
        <taxon>Pezizomycotina</taxon>
        <taxon>Sordariomycetes</taxon>
        <taxon>Hypocreomycetidae</taxon>
        <taxon>Hypocreales</taxon>
        <taxon>Bionectriaceae</taxon>
        <taxon>Clonostachys</taxon>
    </lineage>
</organism>
<dbReference type="GO" id="GO:0016020">
    <property type="term" value="C:membrane"/>
    <property type="evidence" value="ECO:0007669"/>
    <property type="project" value="UniProtKB-SubCell"/>
</dbReference>
<feature type="transmembrane region" description="Helical" evidence="6">
    <location>
        <begin position="203"/>
        <end position="220"/>
    </location>
</feature>
<evidence type="ECO:0000256" key="5">
    <source>
        <dbReference type="SAM" id="MobiDB-lite"/>
    </source>
</evidence>
<dbReference type="EMBL" id="CABFNO020001364">
    <property type="protein sequence ID" value="CAG9983610.1"/>
    <property type="molecule type" value="Genomic_DNA"/>
</dbReference>
<comment type="caution">
    <text evidence="7">The sequence shown here is derived from an EMBL/GenBank/DDBJ whole genome shotgun (WGS) entry which is preliminary data.</text>
</comment>
<keyword evidence="3 6" id="KW-1133">Transmembrane helix</keyword>
<dbReference type="Proteomes" id="UP000754883">
    <property type="component" value="Unassembled WGS sequence"/>
</dbReference>
<dbReference type="PANTHER" id="PTHR31465:SF27">
    <property type="entry name" value="DOMAIN PROTEIN, PUTATIVE (AFU_ORTHOLOGUE AFUA_3G01030)-RELATED"/>
    <property type="match status" value="1"/>
</dbReference>
<feature type="transmembrane region" description="Helical" evidence="6">
    <location>
        <begin position="12"/>
        <end position="32"/>
    </location>
</feature>
<name>A0A9N9U7E6_9HYPO</name>
<feature type="transmembrane region" description="Helical" evidence="6">
    <location>
        <begin position="119"/>
        <end position="139"/>
    </location>
</feature>
<evidence type="ECO:0000256" key="6">
    <source>
        <dbReference type="SAM" id="Phobius"/>
    </source>
</evidence>
<feature type="transmembrane region" description="Helical" evidence="6">
    <location>
        <begin position="159"/>
        <end position="182"/>
    </location>
</feature>
<dbReference type="InterPro" id="IPR007568">
    <property type="entry name" value="RTA1"/>
</dbReference>
<feature type="transmembrane region" description="Helical" evidence="6">
    <location>
        <begin position="75"/>
        <end position="98"/>
    </location>
</feature>
<dbReference type="OrthoDB" id="3358017at2759"/>
<proteinExistence type="predicted"/>
<accession>A0A9N9U7E6</accession>
<feature type="transmembrane region" description="Helical" evidence="6">
    <location>
        <begin position="240"/>
        <end position="259"/>
    </location>
</feature>
<gene>
    <name evidence="7" type="ORF">CBYS24578_00015889</name>
</gene>
<dbReference type="Pfam" id="PF04479">
    <property type="entry name" value="RTA1"/>
    <property type="match status" value="1"/>
</dbReference>
<feature type="transmembrane region" description="Helical" evidence="6">
    <location>
        <begin position="44"/>
        <end position="63"/>
    </location>
</feature>
<dbReference type="AlphaFoldDB" id="A0A9N9U7E6"/>
<evidence type="ECO:0000313" key="8">
    <source>
        <dbReference type="Proteomes" id="UP000754883"/>
    </source>
</evidence>
<keyword evidence="8" id="KW-1185">Reference proteome</keyword>
<evidence type="ECO:0000256" key="2">
    <source>
        <dbReference type="ARBA" id="ARBA00022692"/>
    </source>
</evidence>
<protein>
    <submittedName>
        <fullName evidence="7">Uncharacterized protein</fullName>
    </submittedName>
</protein>
<evidence type="ECO:0000313" key="7">
    <source>
        <dbReference type="EMBL" id="CAG9983610.1"/>
    </source>
</evidence>
<feature type="region of interest" description="Disordered" evidence="5">
    <location>
        <begin position="277"/>
        <end position="297"/>
    </location>
</feature>
<evidence type="ECO:0000256" key="1">
    <source>
        <dbReference type="ARBA" id="ARBA00004141"/>
    </source>
</evidence>
<keyword evidence="4 6" id="KW-0472">Membrane</keyword>
<comment type="subcellular location">
    <subcellularLocation>
        <location evidence="1">Membrane</location>
        <topology evidence="1">Multi-pass membrane protein</topology>
    </subcellularLocation>
</comment>
<reference evidence="7" key="1">
    <citation type="submission" date="2021-10" db="EMBL/GenBank/DDBJ databases">
        <authorList>
            <person name="Piombo E."/>
        </authorList>
    </citation>
    <scope>NUCLEOTIDE SEQUENCE</scope>
</reference>
<evidence type="ECO:0000256" key="3">
    <source>
        <dbReference type="ARBA" id="ARBA00022989"/>
    </source>
</evidence>
<sequence>MAVLETYNGYPLWRYIPSLPPAIVFVALFTILTVAHGWKMIRHSMWFCIPFFVGGFFEIVGYVGRAVAHNATGELIPYVLQSTFLLLAPILFAASLYMTLSRVIRAVDGVHCSIIAPRWLTVIFVTGDCISFIVQASGAGLRIMAGQGKRNINPHLGSWIIVGGLVFQIIVFGVFIFTGLRFNLLFKNDPAAIRTGRMPWQGIMYMLFMTSAAVMMRNIFRVVEYAMGPDGFLFTIEWGVYAFDASLMTITMALFWLWYPSQLKPFTNNGSFEMGTSPGVSRVANTKPADAGTDGSN</sequence>
<keyword evidence="2 6" id="KW-0812">Transmembrane</keyword>